<evidence type="ECO:0000313" key="1">
    <source>
        <dbReference type="EMBL" id="MBB4765807.1"/>
    </source>
</evidence>
<keyword evidence="2" id="KW-1185">Reference proteome</keyword>
<protein>
    <submittedName>
        <fullName evidence="1">Uncharacterized protein</fullName>
    </submittedName>
</protein>
<dbReference type="AlphaFoldDB" id="A0A7W7I3M0"/>
<gene>
    <name evidence="1" type="ORF">BJ971_006363</name>
</gene>
<proteinExistence type="predicted"/>
<dbReference type="RefSeq" id="WP_184996815.1">
    <property type="nucleotide sequence ID" value="NZ_BOMK01000021.1"/>
</dbReference>
<dbReference type="EMBL" id="JACHNH010000001">
    <property type="protein sequence ID" value="MBB4765807.1"/>
    <property type="molecule type" value="Genomic_DNA"/>
</dbReference>
<accession>A0A7W7I3M0</accession>
<dbReference type="Proteomes" id="UP000578112">
    <property type="component" value="Unassembled WGS sequence"/>
</dbReference>
<comment type="caution">
    <text evidence="1">The sequence shown here is derived from an EMBL/GenBank/DDBJ whole genome shotgun (WGS) entry which is preliminary data.</text>
</comment>
<organism evidence="1 2">
    <name type="scientific">Actinoplanes digitatis</name>
    <dbReference type="NCBI Taxonomy" id="1868"/>
    <lineage>
        <taxon>Bacteria</taxon>
        <taxon>Bacillati</taxon>
        <taxon>Actinomycetota</taxon>
        <taxon>Actinomycetes</taxon>
        <taxon>Micromonosporales</taxon>
        <taxon>Micromonosporaceae</taxon>
        <taxon>Actinoplanes</taxon>
    </lineage>
</organism>
<name>A0A7W7I3M0_9ACTN</name>
<sequence length="159" mass="17033">MIDADTYLKGLADRLAGDGCAVTHEELGLVGYKAQFKALSRMHVFLVAAKADRVGEAEVNGFTDAAVRLAVARKGKWSGAQSGVIVLPVLVAAAADESAVALTRRAHRLNLGGFATMAQPAVVDLAAGQVWTFRGTRIWGYAFNSLIKQKYTRYLPEPV</sequence>
<evidence type="ECO:0000313" key="2">
    <source>
        <dbReference type="Proteomes" id="UP000578112"/>
    </source>
</evidence>
<reference evidence="1 2" key="1">
    <citation type="submission" date="2020-08" db="EMBL/GenBank/DDBJ databases">
        <title>Sequencing the genomes of 1000 actinobacteria strains.</title>
        <authorList>
            <person name="Klenk H.-P."/>
        </authorList>
    </citation>
    <scope>NUCLEOTIDE SEQUENCE [LARGE SCALE GENOMIC DNA]</scope>
    <source>
        <strain evidence="1 2">DSM 43149</strain>
    </source>
</reference>